<feature type="domain" description="Methyltransferase" evidence="1">
    <location>
        <begin position="44"/>
        <end position="139"/>
    </location>
</feature>
<gene>
    <name evidence="2" type="ORF">LCGC14_1757160</name>
</gene>
<proteinExistence type="predicted"/>
<dbReference type="PANTHER" id="PTHR43591:SF24">
    <property type="entry name" value="2-METHOXY-6-POLYPRENYL-1,4-BENZOQUINOL METHYLASE, MITOCHONDRIAL"/>
    <property type="match status" value="1"/>
</dbReference>
<dbReference type="AlphaFoldDB" id="A0A0F9JH92"/>
<dbReference type="PANTHER" id="PTHR43591">
    <property type="entry name" value="METHYLTRANSFERASE"/>
    <property type="match status" value="1"/>
</dbReference>
<reference evidence="2" key="1">
    <citation type="journal article" date="2015" name="Nature">
        <title>Complex archaea that bridge the gap between prokaryotes and eukaryotes.</title>
        <authorList>
            <person name="Spang A."/>
            <person name="Saw J.H."/>
            <person name="Jorgensen S.L."/>
            <person name="Zaremba-Niedzwiedzka K."/>
            <person name="Martijn J."/>
            <person name="Lind A.E."/>
            <person name="van Eijk R."/>
            <person name="Schleper C."/>
            <person name="Guy L."/>
            <person name="Ettema T.J."/>
        </authorList>
    </citation>
    <scope>NUCLEOTIDE SEQUENCE</scope>
</reference>
<dbReference type="EMBL" id="LAZR01016292">
    <property type="protein sequence ID" value="KKM05136.1"/>
    <property type="molecule type" value="Genomic_DNA"/>
</dbReference>
<comment type="caution">
    <text evidence="2">The sequence shown here is derived from an EMBL/GenBank/DDBJ whole genome shotgun (WGS) entry which is preliminary data.</text>
</comment>
<dbReference type="GO" id="GO:0008168">
    <property type="term" value="F:methyltransferase activity"/>
    <property type="evidence" value="ECO:0007669"/>
    <property type="project" value="TreeGrafter"/>
</dbReference>
<name>A0A0F9JH92_9ZZZZ</name>
<accession>A0A0F9JH92</accession>
<dbReference type="InterPro" id="IPR029063">
    <property type="entry name" value="SAM-dependent_MTases_sf"/>
</dbReference>
<evidence type="ECO:0000259" key="1">
    <source>
        <dbReference type="Pfam" id="PF13649"/>
    </source>
</evidence>
<dbReference type="SUPFAM" id="SSF53335">
    <property type="entry name" value="S-adenosyl-L-methionine-dependent methyltransferases"/>
    <property type="match status" value="1"/>
</dbReference>
<dbReference type="CDD" id="cd02440">
    <property type="entry name" value="AdoMet_MTases"/>
    <property type="match status" value="1"/>
</dbReference>
<evidence type="ECO:0000313" key="2">
    <source>
        <dbReference type="EMBL" id="KKM05136.1"/>
    </source>
</evidence>
<dbReference type="Gene3D" id="3.40.50.150">
    <property type="entry name" value="Vaccinia Virus protein VP39"/>
    <property type="match status" value="1"/>
</dbReference>
<protein>
    <recommendedName>
        <fullName evidence="1">Methyltransferase domain-containing protein</fullName>
    </recommendedName>
</protein>
<dbReference type="InterPro" id="IPR041698">
    <property type="entry name" value="Methyltransf_25"/>
</dbReference>
<organism evidence="2">
    <name type="scientific">marine sediment metagenome</name>
    <dbReference type="NCBI Taxonomy" id="412755"/>
    <lineage>
        <taxon>unclassified sequences</taxon>
        <taxon>metagenomes</taxon>
        <taxon>ecological metagenomes</taxon>
    </lineage>
</organism>
<dbReference type="Pfam" id="PF13649">
    <property type="entry name" value="Methyltransf_25"/>
    <property type="match status" value="1"/>
</dbReference>
<sequence>MDSKAFIHDYFRERSIAFPDFYTSRPLLPIEQFIVGQIPAGSNVLDLCCGGGETSLALAKQGATVTGVDYVDEMCYLCRALFAEEGRTGTFVNQDATDLLFADESFSHVVCAGSSLNSMTNEDARLTIREIARVVKLGGTVYLAILNPHGLRNLAAAARGLAQGAPRRGFYYRSEYGIDAMGLEIPRGLSFLLSAGKLKRYMREAGLHYRISNWNIGLAASHWLVTARKLEGQSDEGNRPEGRLRGIWNRELGQRGR</sequence>